<dbReference type="EMBL" id="JAAAHS010000008">
    <property type="protein sequence ID" value="NBE50284.1"/>
    <property type="molecule type" value="Genomic_DNA"/>
</dbReference>
<sequence length="297" mass="32250">MVRELGTPEENDAEPGQAAPDDLAAWVADVPALVMRLEIWHTPEHFTLDLTVESLRVLEEAIVFTYAPEGTDESRDFLQGAMAYLGEALMNIGGGSWGWTAEGHPVVRPDAELGQAHLDPLRLIIAAQERGDFEVFGEAAGRLLEAVAARRDTDPAWKPVKVATPGLDPWEPEERHPWLARWLDARSTEFGTWAAATGDDPRAWDFTPESLTPLAELLIGRYGTGEKLAAALDEPTVRGAVWYVGEVAVRHRAAVWTLHTGAGAAGVDRAARGGVEATPEQPGDARAYRRPARGRGT</sequence>
<feature type="compositionally biased region" description="Basic residues" evidence="1">
    <location>
        <begin position="288"/>
        <end position="297"/>
    </location>
</feature>
<feature type="region of interest" description="Disordered" evidence="1">
    <location>
        <begin position="271"/>
        <end position="297"/>
    </location>
</feature>
<accession>A0A964UJL7</accession>
<dbReference type="RefSeq" id="WP_161693188.1">
    <property type="nucleotide sequence ID" value="NZ_JAAAHS010000008.1"/>
</dbReference>
<dbReference type="AlphaFoldDB" id="A0A964UJL7"/>
<protein>
    <submittedName>
        <fullName evidence="2">Uncharacterized protein</fullName>
    </submittedName>
</protein>
<name>A0A964UJL7_9ACTN</name>
<proteinExistence type="predicted"/>
<comment type="caution">
    <text evidence="2">The sequence shown here is derived from an EMBL/GenBank/DDBJ whole genome shotgun (WGS) entry which is preliminary data.</text>
</comment>
<evidence type="ECO:0000313" key="2">
    <source>
        <dbReference type="EMBL" id="NBE50284.1"/>
    </source>
</evidence>
<reference evidence="2" key="1">
    <citation type="submission" date="2020-01" db="EMBL/GenBank/DDBJ databases">
        <title>Whole-genome analyses of novel actinobacteria.</title>
        <authorList>
            <person name="Sahin N."/>
        </authorList>
    </citation>
    <scope>NUCLEOTIDE SEQUENCE</scope>
    <source>
        <strain evidence="2">YC537</strain>
    </source>
</reference>
<dbReference type="Proteomes" id="UP000598297">
    <property type="component" value="Unassembled WGS sequence"/>
</dbReference>
<evidence type="ECO:0000256" key="1">
    <source>
        <dbReference type="SAM" id="MobiDB-lite"/>
    </source>
</evidence>
<keyword evidence="3" id="KW-1185">Reference proteome</keyword>
<evidence type="ECO:0000313" key="3">
    <source>
        <dbReference type="Proteomes" id="UP000598297"/>
    </source>
</evidence>
<gene>
    <name evidence="2" type="ORF">GUY60_02330</name>
</gene>
<dbReference type="OrthoDB" id="3865442at2"/>
<organism evidence="2 3">
    <name type="scientific">Streptomyces boluensis</name>
    <dbReference type="NCBI Taxonomy" id="1775135"/>
    <lineage>
        <taxon>Bacteria</taxon>
        <taxon>Bacillati</taxon>
        <taxon>Actinomycetota</taxon>
        <taxon>Actinomycetes</taxon>
        <taxon>Kitasatosporales</taxon>
        <taxon>Streptomycetaceae</taxon>
        <taxon>Streptomyces</taxon>
    </lineage>
</organism>